<dbReference type="Gene3D" id="3.40.50.1000">
    <property type="entry name" value="HAD superfamily/HAD-like"/>
    <property type="match status" value="1"/>
</dbReference>
<dbReference type="Proteomes" id="UP001473302">
    <property type="component" value="Unassembled WGS sequence"/>
</dbReference>
<gene>
    <name evidence="1" type="ORF">MFLAVUS_008692</name>
</gene>
<dbReference type="PANTHER" id="PTHR28181">
    <property type="entry name" value="UPF0655 PROTEIN YCR015C"/>
    <property type="match status" value="1"/>
</dbReference>
<keyword evidence="2" id="KW-1185">Reference proteome</keyword>
<dbReference type="InterPro" id="IPR023214">
    <property type="entry name" value="HAD_sf"/>
</dbReference>
<evidence type="ECO:0000313" key="1">
    <source>
        <dbReference type="EMBL" id="GAA5815186.1"/>
    </source>
</evidence>
<protein>
    <submittedName>
        <fullName evidence="1">Uncharacterized protein</fullName>
    </submittedName>
</protein>
<sequence>MTFRLPIRRAMSSLQQLPLITKSSLILVDFDQTITKHDTIASLGQFGVAQSHNQKPWSYFVDSYLNDYRTHRNQLDHLPNDYTFNDFVQRLNTYKPIEKASLVRVSKHKVFQGLTKQAIKEKAIELSHTELQSNVISTLKPYKEQVRIVSLNWSKDWILGFLNQLGLEREQVYCNDLTFMSDICTGDIIPQILTTGDKQQLINESIRANHEVIYIGDSLGDIEPLAKSNIGIVIGNDLSLIKTLSDFGYTVQEDTSKSSHLYHVDNWHQIKTILDRYYHTI</sequence>
<organism evidence="1 2">
    <name type="scientific">Mucor flavus</name>
    <dbReference type="NCBI Taxonomy" id="439312"/>
    <lineage>
        <taxon>Eukaryota</taxon>
        <taxon>Fungi</taxon>
        <taxon>Fungi incertae sedis</taxon>
        <taxon>Mucoromycota</taxon>
        <taxon>Mucoromycotina</taxon>
        <taxon>Mucoromycetes</taxon>
        <taxon>Mucorales</taxon>
        <taxon>Mucorineae</taxon>
        <taxon>Mucoraceae</taxon>
        <taxon>Mucor</taxon>
    </lineage>
</organism>
<dbReference type="InterPro" id="IPR050849">
    <property type="entry name" value="HAD-like_hydrolase_phosphatase"/>
</dbReference>
<dbReference type="PANTHER" id="PTHR28181:SF1">
    <property type="entry name" value="COLD TOLERANCE PROTEIN 1"/>
    <property type="match status" value="1"/>
</dbReference>
<comment type="caution">
    <text evidence="1">The sequence shown here is derived from an EMBL/GenBank/DDBJ whole genome shotgun (WGS) entry which is preliminary data.</text>
</comment>
<proteinExistence type="predicted"/>
<dbReference type="EMBL" id="BAABUK010000024">
    <property type="protein sequence ID" value="GAA5815186.1"/>
    <property type="molecule type" value="Genomic_DNA"/>
</dbReference>
<dbReference type="SUPFAM" id="SSF56784">
    <property type="entry name" value="HAD-like"/>
    <property type="match status" value="1"/>
</dbReference>
<dbReference type="InterPro" id="IPR036412">
    <property type="entry name" value="HAD-like_sf"/>
</dbReference>
<name>A0ABP9Z7T5_9FUNG</name>
<evidence type="ECO:0000313" key="2">
    <source>
        <dbReference type="Proteomes" id="UP001473302"/>
    </source>
</evidence>
<reference evidence="1 2" key="1">
    <citation type="submission" date="2024-04" db="EMBL/GenBank/DDBJ databases">
        <title>genome sequences of Mucor flavus KT1a and Helicostylum pulchrum KT1b strains isolated from the surface of a dry-aged beef.</title>
        <authorList>
            <person name="Toyotome T."/>
            <person name="Hosono M."/>
            <person name="Torimaru M."/>
            <person name="Fukuda K."/>
            <person name="Mikami N."/>
        </authorList>
    </citation>
    <scope>NUCLEOTIDE SEQUENCE [LARGE SCALE GENOMIC DNA]</scope>
    <source>
        <strain evidence="1 2">KT1a</strain>
    </source>
</reference>
<accession>A0ABP9Z7T5</accession>